<dbReference type="PROSITE" id="PS51208">
    <property type="entry name" value="AUTOTRANSPORTER"/>
    <property type="match status" value="1"/>
</dbReference>
<dbReference type="SMART" id="SM00869">
    <property type="entry name" value="Autotransporter"/>
    <property type="match status" value="1"/>
</dbReference>
<keyword evidence="3" id="KW-1185">Reference proteome</keyword>
<dbReference type="InterPro" id="IPR006315">
    <property type="entry name" value="OM_autotransptr_brl_dom"/>
</dbReference>
<dbReference type="GO" id="GO:0019867">
    <property type="term" value="C:outer membrane"/>
    <property type="evidence" value="ECO:0007669"/>
    <property type="project" value="InterPro"/>
</dbReference>
<reference evidence="2 3" key="1">
    <citation type="journal article" date="2011" name="J. Bacteriol.">
        <title>Genome sequence of Chthoniobacter flavus Ellin428, an aerobic heterotrophic soil bacterium.</title>
        <authorList>
            <person name="Kant R."/>
            <person name="van Passel M.W."/>
            <person name="Palva A."/>
            <person name="Lucas S."/>
            <person name="Lapidus A."/>
            <person name="Glavina Del Rio T."/>
            <person name="Dalin E."/>
            <person name="Tice H."/>
            <person name="Bruce D."/>
            <person name="Goodwin L."/>
            <person name="Pitluck S."/>
            <person name="Larimer F.W."/>
            <person name="Land M.L."/>
            <person name="Hauser L."/>
            <person name="Sangwan P."/>
            <person name="de Vos W.M."/>
            <person name="Janssen P.H."/>
            <person name="Smidt H."/>
        </authorList>
    </citation>
    <scope>NUCLEOTIDE SEQUENCE [LARGE SCALE GENOMIC DNA]</scope>
    <source>
        <strain evidence="2 3">Ellin428</strain>
    </source>
</reference>
<feature type="domain" description="Autotransporter" evidence="1">
    <location>
        <begin position="370"/>
        <end position="644"/>
    </location>
</feature>
<dbReference type="NCBIfam" id="TIGR01414">
    <property type="entry name" value="autotrans_barl"/>
    <property type="match status" value="1"/>
</dbReference>
<dbReference type="InterPro" id="IPR036709">
    <property type="entry name" value="Autotransporte_beta_dom_sf"/>
</dbReference>
<name>B4D8D6_9BACT</name>
<dbReference type="Gene3D" id="2.40.128.130">
    <property type="entry name" value="Autotransporter beta-domain"/>
    <property type="match status" value="1"/>
</dbReference>
<evidence type="ECO:0000259" key="1">
    <source>
        <dbReference type="PROSITE" id="PS51208"/>
    </source>
</evidence>
<dbReference type="eggNOG" id="COG4625">
    <property type="taxonomic scope" value="Bacteria"/>
</dbReference>
<protein>
    <submittedName>
        <fullName evidence="2">Outer membrane autotransporter barrel domain protein</fullName>
    </submittedName>
</protein>
<dbReference type="InterPro" id="IPR005546">
    <property type="entry name" value="Autotransporte_beta"/>
</dbReference>
<dbReference type="Pfam" id="PF03797">
    <property type="entry name" value="Autotransporter"/>
    <property type="match status" value="1"/>
</dbReference>
<proteinExistence type="predicted"/>
<comment type="caution">
    <text evidence="2">The sequence shown here is derived from an EMBL/GenBank/DDBJ whole genome shotgun (WGS) entry which is preliminary data.</text>
</comment>
<dbReference type="FunCoup" id="B4D8D6">
    <property type="interactions" value="2"/>
</dbReference>
<dbReference type="SUPFAM" id="SSF51126">
    <property type="entry name" value="Pectin lyase-like"/>
    <property type="match status" value="1"/>
</dbReference>
<dbReference type="EMBL" id="ABVL01000021">
    <property type="protein sequence ID" value="EDY17329.1"/>
    <property type="molecule type" value="Genomic_DNA"/>
</dbReference>
<dbReference type="Proteomes" id="UP000005824">
    <property type="component" value="Unassembled WGS sequence"/>
</dbReference>
<sequence>MFQLPYVPIPSFVNSPFSQYRPLANGQTVVLIQGPGLPLLSANSLTFLGNYTLVSGHIAVDPNYVTLPLALTSGNITVGDGFTATINNPLTSGSGTITKLGDGTLVLEQAVQSSLLVQRGILRGSFSVTGNLTNHATLSPGNSPGTISVQGNFQQSRAGTLDMEVASPSSYDRLQIGGKAALDGQLNVTLLNGFRPKKGEKFTILTAGSGVSGEFSKTDLPTWDLLALRVFYGGNDVFLKAVVNSFGDLPGLTPNQQAVGHSVDQILNDPRETKLVNYLYDRSLNQLPGDLDRLAPEELTSVFSIGVAYANVQAMNLQRRTEDIRNGASGFSAANLAINGDGPSYSGSFGTAGPNGDDGKDSKEPKVLYPAENRWGVFLSGTGDWVSVGDDHNARGYDLNSGGFTLGVDYKVCPNFAIGLAAGYTGTTADLVDGGRVWMNGGKLGLYATTFAGGWYADVAAFGGYNSFDTKRAALQGDARGNTDGGEVDALFGTGYDFKAHGFTFGPTATFNYTYVGMNGFTEHGSLAPLDIHSGKGESIRTAFGAKASYDWKVGGIVIKPEVRVAWQHEYGDSTYDLGSSFANGAAGSFVVQGPRLGRDSLLLGAGFAIQCSERCSTYFYYDGELGRTNYQSNAVTGGIRVAF</sequence>
<evidence type="ECO:0000313" key="2">
    <source>
        <dbReference type="EMBL" id="EDY17329.1"/>
    </source>
</evidence>
<gene>
    <name evidence="2" type="ORF">CfE428DRAFT_5176</name>
</gene>
<dbReference type="InterPro" id="IPR011050">
    <property type="entry name" value="Pectin_lyase_fold/virulence"/>
</dbReference>
<dbReference type="STRING" id="497964.CfE428DRAFT_5176"/>
<dbReference type="AlphaFoldDB" id="B4D8D6"/>
<evidence type="ECO:0000313" key="3">
    <source>
        <dbReference type="Proteomes" id="UP000005824"/>
    </source>
</evidence>
<organism evidence="2 3">
    <name type="scientific">Chthoniobacter flavus Ellin428</name>
    <dbReference type="NCBI Taxonomy" id="497964"/>
    <lineage>
        <taxon>Bacteria</taxon>
        <taxon>Pseudomonadati</taxon>
        <taxon>Verrucomicrobiota</taxon>
        <taxon>Spartobacteria</taxon>
        <taxon>Chthoniobacterales</taxon>
        <taxon>Chthoniobacteraceae</taxon>
        <taxon>Chthoniobacter</taxon>
    </lineage>
</organism>
<dbReference type="RefSeq" id="WP_006982497.1">
    <property type="nucleotide sequence ID" value="NZ_ABVL01000021.1"/>
</dbReference>
<dbReference type="SUPFAM" id="SSF103515">
    <property type="entry name" value="Autotransporter"/>
    <property type="match status" value="1"/>
</dbReference>
<dbReference type="InParanoid" id="B4D8D6"/>
<accession>B4D8D6</accession>